<evidence type="ECO:0000256" key="1">
    <source>
        <dbReference type="SAM" id="MobiDB-lite"/>
    </source>
</evidence>
<feature type="compositionally biased region" description="Acidic residues" evidence="1">
    <location>
        <begin position="187"/>
        <end position="201"/>
    </location>
</feature>
<keyword evidence="3" id="KW-1185">Reference proteome</keyword>
<sequence length="269" mass="30605">MSRLQKFKKKKKFILISKFTLLFYLLIFSFSYLSSATDAYFNSSNQDSFTLQAGTWFDGSELVFIGKGNQNIKVCPEVDIIVEIKNVGFEMIGPAEYEVFYVENGEPRVNGEKIDQGLIEPLGKDEIANLVFEADDEGFYEFKAIQREGYEGSDKEIWSEKIKVKCNENNNDSESENEEDNSKDNESIESEDSVNETDNNEENSTTESKTNEKENSTTESGDAKNNSTESNDNESDEEEHNESSEEQEEQEENTEKATNEEGKSDEEAK</sequence>
<dbReference type="Proteomes" id="UP000469125">
    <property type="component" value="Unassembled WGS sequence"/>
</dbReference>
<comment type="caution">
    <text evidence="2">The sequence shown here is derived from an EMBL/GenBank/DDBJ whole genome shotgun (WGS) entry which is preliminary data.</text>
</comment>
<protein>
    <submittedName>
        <fullName evidence="2">Amyloid fiber anchoring/assembly protein TapA</fullName>
    </submittedName>
</protein>
<dbReference type="AlphaFoldDB" id="A0A6N8FNT5"/>
<feature type="region of interest" description="Disordered" evidence="1">
    <location>
        <begin position="168"/>
        <end position="269"/>
    </location>
</feature>
<dbReference type="InterPro" id="IPR023848">
    <property type="entry name" value="TasA"/>
</dbReference>
<dbReference type="GO" id="GO:0097311">
    <property type="term" value="C:bacterial biofilm matrix"/>
    <property type="evidence" value="ECO:0007669"/>
    <property type="project" value="InterPro"/>
</dbReference>
<feature type="compositionally biased region" description="Low complexity" evidence="1">
    <location>
        <begin position="217"/>
        <end position="230"/>
    </location>
</feature>
<feature type="compositionally biased region" description="Basic and acidic residues" evidence="1">
    <location>
        <begin position="253"/>
        <end position="269"/>
    </location>
</feature>
<accession>A0A6N8FNT5</accession>
<dbReference type="RefSeq" id="WP_196493796.1">
    <property type="nucleotide sequence ID" value="NZ_WOCA01000008.1"/>
</dbReference>
<name>A0A6N8FNT5_9BACI</name>
<organism evidence="2 3">
    <name type="scientific">Ornithinibacillus caprae</name>
    <dbReference type="NCBI Taxonomy" id="2678566"/>
    <lineage>
        <taxon>Bacteria</taxon>
        <taxon>Bacillati</taxon>
        <taxon>Bacillota</taxon>
        <taxon>Bacilli</taxon>
        <taxon>Bacillales</taxon>
        <taxon>Bacillaceae</taxon>
        <taxon>Ornithinibacillus</taxon>
    </lineage>
</organism>
<evidence type="ECO:0000313" key="2">
    <source>
        <dbReference type="EMBL" id="MUK89068.1"/>
    </source>
</evidence>
<proteinExistence type="predicted"/>
<reference evidence="2 3" key="1">
    <citation type="submission" date="2019-11" db="EMBL/GenBank/DDBJ databases">
        <authorList>
            <person name="Li X."/>
        </authorList>
    </citation>
    <scope>NUCLEOTIDE SEQUENCE [LARGE SCALE GENOMIC DNA]</scope>
    <source>
        <strain evidence="2 3">L9</strain>
    </source>
</reference>
<dbReference type="NCBIfam" id="TIGR04087">
    <property type="entry name" value="YqxM_for_SipW"/>
    <property type="match status" value="1"/>
</dbReference>
<gene>
    <name evidence="2" type="primary">tapA</name>
    <name evidence="2" type="ORF">GMD78_11855</name>
</gene>
<dbReference type="EMBL" id="WOCA01000008">
    <property type="protein sequence ID" value="MUK89068.1"/>
    <property type="molecule type" value="Genomic_DNA"/>
</dbReference>
<feature type="compositionally biased region" description="Acidic residues" evidence="1">
    <location>
        <begin position="231"/>
        <end position="252"/>
    </location>
</feature>
<evidence type="ECO:0000313" key="3">
    <source>
        <dbReference type="Proteomes" id="UP000469125"/>
    </source>
</evidence>